<dbReference type="SUPFAM" id="SSF53623">
    <property type="entry name" value="MurD-like peptide ligases, catalytic domain"/>
    <property type="match status" value="1"/>
</dbReference>
<evidence type="ECO:0000313" key="7">
    <source>
        <dbReference type="Proteomes" id="UP000295711"/>
    </source>
</evidence>
<keyword evidence="7" id="KW-1185">Reference proteome</keyword>
<dbReference type="GO" id="GO:0005524">
    <property type="term" value="F:ATP binding"/>
    <property type="evidence" value="ECO:0007669"/>
    <property type="project" value="UniProtKB-KW"/>
</dbReference>
<dbReference type="OrthoDB" id="9803907at2"/>
<dbReference type="AlphaFoldDB" id="A0A4R2LS66"/>
<evidence type="ECO:0000259" key="5">
    <source>
        <dbReference type="Pfam" id="PF08353"/>
    </source>
</evidence>
<dbReference type="RefSeq" id="WP_132093805.1">
    <property type="nucleotide sequence ID" value="NZ_JANKAQ010000016.1"/>
</dbReference>
<protein>
    <submittedName>
        <fullName evidence="6">Mur ligase-like protein</fullName>
    </submittedName>
</protein>
<proteinExistence type="predicted"/>
<evidence type="ECO:0000256" key="3">
    <source>
        <dbReference type="ARBA" id="ARBA00022840"/>
    </source>
</evidence>
<dbReference type="Pfam" id="PF08245">
    <property type="entry name" value="Mur_ligase_M"/>
    <property type="match status" value="1"/>
</dbReference>
<reference evidence="6 7" key="1">
    <citation type="submission" date="2019-03" db="EMBL/GenBank/DDBJ databases">
        <title>Genomic Encyclopedia of Type Strains, Phase IV (KMG-IV): sequencing the most valuable type-strain genomes for metagenomic binning, comparative biology and taxonomic classification.</title>
        <authorList>
            <person name="Goeker M."/>
        </authorList>
    </citation>
    <scope>NUCLEOTIDE SEQUENCE [LARGE SCALE GENOMIC DNA]</scope>
    <source>
        <strain evidence="6 7">DSM 28559</strain>
    </source>
</reference>
<gene>
    <name evidence="6" type="ORF">EV212_11634</name>
</gene>
<dbReference type="EMBL" id="SLXA01000016">
    <property type="protein sequence ID" value="TCO82567.1"/>
    <property type="molecule type" value="Genomic_DNA"/>
</dbReference>
<accession>A0A4R2LS66</accession>
<evidence type="ECO:0000259" key="4">
    <source>
        <dbReference type="Pfam" id="PF08245"/>
    </source>
</evidence>
<evidence type="ECO:0000256" key="1">
    <source>
        <dbReference type="ARBA" id="ARBA00022598"/>
    </source>
</evidence>
<keyword evidence="2" id="KW-0547">Nucleotide-binding</keyword>
<keyword evidence="3" id="KW-0067">ATP-binding</keyword>
<dbReference type="InterPro" id="IPR013564">
    <property type="entry name" value="MurT_C"/>
</dbReference>
<dbReference type="InterPro" id="IPR018109">
    <property type="entry name" value="Folylpolyglutamate_synth_CS"/>
</dbReference>
<dbReference type="InterPro" id="IPR013221">
    <property type="entry name" value="Mur_ligase_cen"/>
</dbReference>
<evidence type="ECO:0000256" key="2">
    <source>
        <dbReference type="ARBA" id="ARBA00022741"/>
    </source>
</evidence>
<dbReference type="Gene3D" id="3.40.1190.10">
    <property type="entry name" value="Mur-like, catalytic domain"/>
    <property type="match status" value="1"/>
</dbReference>
<dbReference type="PROSITE" id="PS01011">
    <property type="entry name" value="FOLYLPOLYGLU_SYNT_1"/>
    <property type="match status" value="1"/>
</dbReference>
<feature type="domain" description="Mur ligase central" evidence="4">
    <location>
        <begin position="38"/>
        <end position="135"/>
    </location>
</feature>
<keyword evidence="1 6" id="KW-0436">Ligase</keyword>
<name>A0A4R2LS66_9FIRM</name>
<evidence type="ECO:0000313" key="6">
    <source>
        <dbReference type="EMBL" id="TCO82567.1"/>
    </source>
</evidence>
<feature type="domain" description="Lipid II isoglutaminyl synthase (glutamine-hydrolyzing) subunit MurT C-terminal" evidence="5">
    <location>
        <begin position="242"/>
        <end position="347"/>
    </location>
</feature>
<dbReference type="InterPro" id="IPR036565">
    <property type="entry name" value="Mur-like_cat_sf"/>
</dbReference>
<dbReference type="Pfam" id="PF08353">
    <property type="entry name" value="MurT_C"/>
    <property type="match status" value="1"/>
</dbReference>
<comment type="caution">
    <text evidence="6">The sequence shown here is derived from an EMBL/GenBank/DDBJ whole genome shotgun (WGS) entry which is preliminary data.</text>
</comment>
<organism evidence="6 7">
    <name type="scientific">Frisingicoccus caecimuris</name>
    <dbReference type="NCBI Taxonomy" id="1796636"/>
    <lineage>
        <taxon>Bacteria</taxon>
        <taxon>Bacillati</taxon>
        <taxon>Bacillota</taxon>
        <taxon>Clostridia</taxon>
        <taxon>Lachnospirales</taxon>
        <taxon>Lachnospiraceae</taxon>
        <taxon>Frisingicoccus</taxon>
    </lineage>
</organism>
<dbReference type="GO" id="GO:0004326">
    <property type="term" value="F:tetrahydrofolylpolyglutamate synthase activity"/>
    <property type="evidence" value="ECO:0007669"/>
    <property type="project" value="InterPro"/>
</dbReference>
<dbReference type="Proteomes" id="UP000295711">
    <property type="component" value="Unassembled WGS sequence"/>
</dbReference>
<sequence length="372" mass="42072">MKKNTSGFKDSILKWIKGGKTAEEAFEHIQRPEKLVFITGTKGKTTVLKLVGHVLRESGRDFMWNITGEDETESPVSVLRAGKSISGQSGCGLALMEVDEREIRHICSKIAPDLLVYTNAYSNYWDQKGSLEGVEKGVDMSAFENIKMISNEGKDKIVSVDTAKMTLVLQMAEKMEIYRLLGCTKADLDNEVLAIELLYQLGLTYEEIAAALDSAEPFTICRHVDTVGSKKVFMCRGEEQSPAVCAHVLEWIGRQSDDCAVVLMDYKQKEQVRASENTAWLYEVDYTPLNRTGVRQVLTAGNRCYDYWLRLLLAGIHEERVTCALRPEDVVKLADIDEVENIYMIFTRETRAKAEEIKEHLLQRIKKEEGIK</sequence>